<reference evidence="2" key="1">
    <citation type="journal article" date="2012" name="BMC Genomics">
        <title>Genome sequence of the necrotrophic fungus Penicillium digitatum, the main postharvest pathogen of citrus.</title>
        <authorList>
            <person name="Marcet-Houben M."/>
            <person name="Ballester A.-R."/>
            <person name="de la Fuente B."/>
            <person name="Harries E."/>
            <person name="Marcos J.F."/>
            <person name="Gonzalez-Candelas L."/>
            <person name="Gabaldon T."/>
        </authorList>
    </citation>
    <scope>NUCLEOTIDE SEQUENCE [LARGE SCALE GENOMIC DNA]</scope>
    <source>
        <strain evidence="2">Pd1 / CECT 20795</strain>
    </source>
</reference>
<evidence type="ECO:0000313" key="2">
    <source>
        <dbReference type="Proteomes" id="UP000009886"/>
    </source>
</evidence>
<protein>
    <submittedName>
        <fullName evidence="1">Uncharacterized protein</fullName>
    </submittedName>
</protein>
<dbReference type="HOGENOM" id="CLU_3260721_0_0_1"/>
<organism evidence="1 2">
    <name type="scientific">Penicillium digitatum (strain Pd1 / CECT 20795)</name>
    <name type="common">Green mold</name>
    <dbReference type="NCBI Taxonomy" id="1170230"/>
    <lineage>
        <taxon>Eukaryota</taxon>
        <taxon>Fungi</taxon>
        <taxon>Dikarya</taxon>
        <taxon>Ascomycota</taxon>
        <taxon>Pezizomycotina</taxon>
        <taxon>Eurotiomycetes</taxon>
        <taxon>Eurotiomycetidae</taxon>
        <taxon>Eurotiales</taxon>
        <taxon>Aspergillaceae</taxon>
        <taxon>Penicillium</taxon>
    </lineage>
</organism>
<comment type="caution">
    <text evidence="1">The sequence shown here is derived from an EMBL/GenBank/DDBJ whole genome shotgun (WGS) entry which is preliminary data.</text>
</comment>
<dbReference type="AlphaFoldDB" id="K9FCB7"/>
<dbReference type="VEuPathDB" id="FungiDB:PDIP_81480"/>
<proteinExistence type="predicted"/>
<name>K9FCB7_PEND1</name>
<accession>K9FCB7</accession>
<dbReference type="Proteomes" id="UP000009886">
    <property type="component" value="Unassembled WGS sequence"/>
</dbReference>
<dbReference type="KEGG" id="pdp:PDIP_81480"/>
<dbReference type="EMBL" id="AKCU01000492">
    <property type="protein sequence ID" value="EKV05752.1"/>
    <property type="molecule type" value="Genomic_DNA"/>
</dbReference>
<gene>
    <name evidence="1" type="ORF">PDIP_81480</name>
</gene>
<evidence type="ECO:0000313" key="1">
    <source>
        <dbReference type="EMBL" id="EKV05752.1"/>
    </source>
</evidence>
<sequence>MGSKKDQPDAGLRSLNHCMQEASFLIHPWLIGMSANRYAFAT</sequence>